<sequence>MTPETIFEINENLDELGADFSIGMTVEVPIEVSLNETTCESHLKMQVTENGYEIVDRKEQLRRVAKEAREAELSS</sequence>
<dbReference type="AlphaFoldDB" id="A0AAW5P996"/>
<protein>
    <submittedName>
        <fullName evidence="1">Uncharacterized protein</fullName>
    </submittedName>
</protein>
<organism evidence="1 2">
    <name type="scientific">Salinibacter ruber</name>
    <dbReference type="NCBI Taxonomy" id="146919"/>
    <lineage>
        <taxon>Bacteria</taxon>
        <taxon>Pseudomonadati</taxon>
        <taxon>Rhodothermota</taxon>
        <taxon>Rhodothermia</taxon>
        <taxon>Rhodothermales</taxon>
        <taxon>Salinibacteraceae</taxon>
        <taxon>Salinibacter</taxon>
    </lineage>
</organism>
<gene>
    <name evidence="1" type="ORF">GGP99_001780</name>
</gene>
<dbReference type="RefSeq" id="WP_259258345.1">
    <property type="nucleotide sequence ID" value="NZ_JANTZM010000007.1"/>
</dbReference>
<dbReference type="EMBL" id="JANTZM010000007">
    <property type="protein sequence ID" value="MCS4157816.1"/>
    <property type="molecule type" value="Genomic_DNA"/>
</dbReference>
<reference evidence="1" key="1">
    <citation type="submission" date="2022-08" db="EMBL/GenBank/DDBJ databases">
        <title>Genomic Encyclopedia of Type Strains, Phase V (KMG-V): Genome sequencing to study the core and pangenomes of soil and plant-associated prokaryotes.</title>
        <authorList>
            <person name="Whitman W."/>
        </authorList>
    </citation>
    <scope>NUCLEOTIDE SEQUENCE</scope>
    <source>
        <strain evidence="1">SP3002</strain>
    </source>
</reference>
<name>A0AAW5P996_9BACT</name>
<proteinExistence type="predicted"/>
<dbReference type="Proteomes" id="UP001155110">
    <property type="component" value="Unassembled WGS sequence"/>
</dbReference>
<evidence type="ECO:0000313" key="1">
    <source>
        <dbReference type="EMBL" id="MCS4157816.1"/>
    </source>
</evidence>
<evidence type="ECO:0000313" key="2">
    <source>
        <dbReference type="Proteomes" id="UP001155110"/>
    </source>
</evidence>
<comment type="caution">
    <text evidence="1">The sequence shown here is derived from an EMBL/GenBank/DDBJ whole genome shotgun (WGS) entry which is preliminary data.</text>
</comment>
<accession>A0AAW5P996</accession>